<feature type="transmembrane region" description="Helical" evidence="1">
    <location>
        <begin position="131"/>
        <end position="155"/>
    </location>
</feature>
<evidence type="ECO:0000313" key="3">
    <source>
        <dbReference type="Proteomes" id="UP000243535"/>
    </source>
</evidence>
<reference evidence="3" key="1">
    <citation type="submission" date="2015-08" db="EMBL/GenBank/DDBJ databases">
        <authorList>
            <person name="Varghese N."/>
        </authorList>
    </citation>
    <scope>NUCLEOTIDE SEQUENCE [LARGE SCALE GENOMIC DNA]</scope>
    <source>
        <strain evidence="3">DSM 17901</strain>
    </source>
</reference>
<keyword evidence="1" id="KW-0472">Membrane</keyword>
<evidence type="ECO:0000256" key="1">
    <source>
        <dbReference type="SAM" id="Phobius"/>
    </source>
</evidence>
<keyword evidence="3" id="KW-1185">Reference proteome</keyword>
<keyword evidence="1" id="KW-1133">Transmembrane helix</keyword>
<feature type="transmembrane region" description="Helical" evidence="1">
    <location>
        <begin position="54"/>
        <end position="74"/>
    </location>
</feature>
<dbReference type="STRING" id="375574.GCA_001418035_01703"/>
<gene>
    <name evidence="2" type="ORF">Ga0061063_1911</name>
</gene>
<dbReference type="AlphaFoldDB" id="A0A0K6GYK4"/>
<dbReference type="RefSeq" id="WP_054286783.1">
    <property type="nucleotide sequence ID" value="NZ_CYHA01000003.1"/>
</dbReference>
<dbReference type="EMBL" id="CYHA01000003">
    <property type="protein sequence ID" value="CUA83821.1"/>
    <property type="molecule type" value="Genomic_DNA"/>
</dbReference>
<sequence>MWNEYAIARALHVLAVVMWIGGVGFVTTVLIPALRRRFPPEAQYGMFETVEHRFGAQARFWVLLTLASAVWMLHVTDGWARLRDTGWLHLMLVAWLPFFLMLFVLEPLLVHRWLKMRAGRDPAGTMQRVAWLHWALLGLSLAAVLAGVVGAHGGWRL</sequence>
<proteinExistence type="predicted"/>
<name>A0A0K6GYK4_9NEIS</name>
<protein>
    <recommendedName>
        <fullName evidence="4">Copper resistance protein D</fullName>
    </recommendedName>
</protein>
<keyword evidence="1" id="KW-0812">Transmembrane</keyword>
<organism evidence="2 3">
    <name type="scientific">Gulbenkiania indica</name>
    <dbReference type="NCBI Taxonomy" id="375574"/>
    <lineage>
        <taxon>Bacteria</taxon>
        <taxon>Pseudomonadati</taxon>
        <taxon>Pseudomonadota</taxon>
        <taxon>Betaproteobacteria</taxon>
        <taxon>Neisseriales</taxon>
        <taxon>Chromobacteriaceae</taxon>
        <taxon>Gulbenkiania</taxon>
    </lineage>
</organism>
<feature type="transmembrane region" description="Helical" evidence="1">
    <location>
        <begin position="86"/>
        <end position="110"/>
    </location>
</feature>
<accession>A0A0K6GYK4</accession>
<evidence type="ECO:0008006" key="4">
    <source>
        <dbReference type="Google" id="ProtNLM"/>
    </source>
</evidence>
<dbReference type="Proteomes" id="UP000243535">
    <property type="component" value="Unassembled WGS sequence"/>
</dbReference>
<evidence type="ECO:0000313" key="2">
    <source>
        <dbReference type="EMBL" id="CUA83821.1"/>
    </source>
</evidence>
<feature type="transmembrane region" description="Helical" evidence="1">
    <location>
        <begin position="12"/>
        <end position="34"/>
    </location>
</feature>
<dbReference type="OrthoDB" id="7356530at2"/>